<sequence length="113" mass="12525">MSDDNNEPNISNDINENNEHRGVRTLILSIATVLFSLTLFDVMFGFKQIINPGISKIYNALGTHVEPNMITLVVFDWRGYDTLGESLILVTAVVVVLLVFGRGIVDGNSKEDE</sequence>
<evidence type="ECO:0000313" key="3">
    <source>
        <dbReference type="Proteomes" id="UP000253099"/>
    </source>
</evidence>
<organism evidence="2 3">
    <name type="scientific">Candidatus Methanobinarius endosymbioticus</name>
    <dbReference type="NCBI Taxonomy" id="2006182"/>
    <lineage>
        <taxon>Archaea</taxon>
        <taxon>Methanobacteriati</taxon>
        <taxon>Methanobacteriota</taxon>
        <taxon>Methanomada group</taxon>
        <taxon>Methanobacteria</taxon>
        <taxon>Methanobacteriales</taxon>
        <taxon>Methanobacteriaceae</taxon>
        <taxon>Candidatus Methanobinarius</taxon>
    </lineage>
</organism>
<comment type="caution">
    <text evidence="2">The sequence shown here is derived from an EMBL/GenBank/DDBJ whole genome shotgun (WGS) entry which is preliminary data.</text>
</comment>
<keyword evidence="1" id="KW-0812">Transmembrane</keyword>
<accession>A0A366M8P2</accession>
<reference evidence="2 3" key="1">
    <citation type="submission" date="2018-06" db="EMBL/GenBank/DDBJ databases">
        <title>Genomic insight into two independent archaeal endosymbiosis events.</title>
        <authorList>
            <person name="Lind A.E."/>
            <person name="Lewis W.H."/>
            <person name="Spang A."/>
            <person name="Guy L."/>
            <person name="Embley M.T."/>
            <person name="Ettema T.J.G."/>
        </authorList>
    </citation>
    <scope>NUCLEOTIDE SEQUENCE [LARGE SCALE GENOMIC DNA]</scope>
    <source>
        <strain evidence="2">NOE</strain>
    </source>
</reference>
<feature type="transmembrane region" description="Helical" evidence="1">
    <location>
        <begin position="26"/>
        <end position="46"/>
    </location>
</feature>
<keyword evidence="1" id="KW-0472">Membrane</keyword>
<dbReference type="AlphaFoldDB" id="A0A366M8P2"/>
<feature type="transmembrane region" description="Helical" evidence="1">
    <location>
        <begin position="87"/>
        <end position="105"/>
    </location>
</feature>
<keyword evidence="3" id="KW-1185">Reference proteome</keyword>
<dbReference type="EMBL" id="NIZT01000070">
    <property type="protein sequence ID" value="RBQ22407.1"/>
    <property type="molecule type" value="Genomic_DNA"/>
</dbReference>
<keyword evidence="1" id="KW-1133">Transmembrane helix</keyword>
<evidence type="ECO:0000313" key="2">
    <source>
        <dbReference type="EMBL" id="RBQ22407.1"/>
    </source>
</evidence>
<evidence type="ECO:0000256" key="1">
    <source>
        <dbReference type="SAM" id="Phobius"/>
    </source>
</evidence>
<evidence type="ECO:0008006" key="4">
    <source>
        <dbReference type="Google" id="ProtNLM"/>
    </source>
</evidence>
<dbReference type="Proteomes" id="UP000253099">
    <property type="component" value="Unassembled WGS sequence"/>
</dbReference>
<protein>
    <recommendedName>
        <fullName evidence="4">EhbH</fullName>
    </recommendedName>
</protein>
<gene>
    <name evidence="2" type="ORF">ALNOE001_21540</name>
</gene>
<name>A0A366M8P2_9EURY</name>
<proteinExistence type="predicted"/>